<dbReference type="NCBIfam" id="NF033894">
    <property type="entry name" value="Eex_IncN"/>
    <property type="match status" value="1"/>
</dbReference>
<dbReference type="InterPro" id="IPR047937">
    <property type="entry name" value="Eex_IncN-like"/>
</dbReference>
<dbReference type="Proteomes" id="UP000291088">
    <property type="component" value="Unassembled WGS sequence"/>
</dbReference>
<organism evidence="1 2">
    <name type="scientific">Ciceribacter ferrooxidans</name>
    <dbReference type="NCBI Taxonomy" id="2509717"/>
    <lineage>
        <taxon>Bacteria</taxon>
        <taxon>Pseudomonadati</taxon>
        <taxon>Pseudomonadota</taxon>
        <taxon>Alphaproteobacteria</taxon>
        <taxon>Hyphomicrobiales</taxon>
        <taxon>Rhizobiaceae</taxon>
        <taxon>Ciceribacter</taxon>
    </lineage>
</organism>
<protein>
    <recommendedName>
        <fullName evidence="3">EexN family lipoprotein</fullName>
    </recommendedName>
</protein>
<dbReference type="EMBL" id="SDVB01000106">
    <property type="protein sequence ID" value="RYC23162.1"/>
    <property type="molecule type" value="Genomic_DNA"/>
</dbReference>
<dbReference type="RefSeq" id="WP_129330699.1">
    <property type="nucleotide sequence ID" value="NZ_SDVB01000106.1"/>
</dbReference>
<sequence>MRSRIASISLLLLAGCTEDAERVYTVDELMADEALLAEWVDKCRSNPGLLGDMPNCQNAAAADFKTRLGRMGKAPGG</sequence>
<evidence type="ECO:0000313" key="2">
    <source>
        <dbReference type="Proteomes" id="UP000291088"/>
    </source>
</evidence>
<name>A0A4Q2TRD7_9HYPH</name>
<comment type="caution">
    <text evidence="1">The sequence shown here is derived from an EMBL/GenBank/DDBJ whole genome shotgun (WGS) entry which is preliminary data.</text>
</comment>
<reference evidence="1 2" key="1">
    <citation type="submission" date="2019-01" db="EMBL/GenBank/DDBJ databases">
        <authorList>
            <person name="Deng T."/>
        </authorList>
    </citation>
    <scope>NUCLEOTIDE SEQUENCE [LARGE SCALE GENOMIC DNA]</scope>
    <source>
        <strain evidence="1 2">F8825</strain>
    </source>
</reference>
<dbReference type="PROSITE" id="PS51257">
    <property type="entry name" value="PROKAR_LIPOPROTEIN"/>
    <property type="match status" value="1"/>
</dbReference>
<evidence type="ECO:0000313" key="1">
    <source>
        <dbReference type="EMBL" id="RYC23162.1"/>
    </source>
</evidence>
<evidence type="ECO:0008006" key="3">
    <source>
        <dbReference type="Google" id="ProtNLM"/>
    </source>
</evidence>
<dbReference type="OrthoDB" id="7306558at2"/>
<accession>A0A4Q2TRD7</accession>
<proteinExistence type="predicted"/>
<gene>
    <name evidence="1" type="ORF">EUU22_03410</name>
</gene>
<dbReference type="AlphaFoldDB" id="A0A4Q2TRD7"/>
<keyword evidence="2" id="KW-1185">Reference proteome</keyword>